<dbReference type="GO" id="GO:0005524">
    <property type="term" value="F:ATP binding"/>
    <property type="evidence" value="ECO:0007669"/>
    <property type="project" value="UniProtKB-UniRule"/>
</dbReference>
<organism evidence="22 23">
    <name type="scientific">Adhaeribacter soli</name>
    <dbReference type="NCBI Taxonomy" id="2607655"/>
    <lineage>
        <taxon>Bacteria</taxon>
        <taxon>Pseudomonadati</taxon>
        <taxon>Bacteroidota</taxon>
        <taxon>Cytophagia</taxon>
        <taxon>Cytophagales</taxon>
        <taxon>Hymenobacteraceae</taxon>
        <taxon>Adhaeribacter</taxon>
    </lineage>
</organism>
<evidence type="ECO:0000256" key="7">
    <source>
        <dbReference type="ARBA" id="ARBA00022840"/>
    </source>
</evidence>
<dbReference type="EMBL" id="VTWT01000007">
    <property type="protein sequence ID" value="KAA9331953.1"/>
    <property type="molecule type" value="Genomic_DNA"/>
</dbReference>
<keyword evidence="10 17" id="KW-0520">NAD</keyword>
<feature type="binding site" evidence="18">
    <location>
        <position position="140"/>
    </location>
    <ligand>
        <name>(6S)-NADPHX</name>
        <dbReference type="ChEBI" id="CHEBI:64076"/>
    </ligand>
</feature>
<comment type="function">
    <text evidence="17">Catalyzes the dehydration of the S-form of NAD(P)HX at the expense of ADP, which is converted to AMP. Together with NAD(P)HX epimerase, which catalyzes the epimerization of the S- and R-forms, the enzyme allows the repair of both epimers of NAD(P)HX, a damaged form of NAD(P)H that is a result of enzymatic or heat-dependent hydration.</text>
</comment>
<proteinExistence type="inferred from homology"/>
<evidence type="ECO:0000256" key="1">
    <source>
        <dbReference type="ARBA" id="ARBA00000013"/>
    </source>
</evidence>
<evidence type="ECO:0000313" key="23">
    <source>
        <dbReference type="Proteomes" id="UP000326570"/>
    </source>
</evidence>
<keyword evidence="11 18" id="KW-0413">Isomerase</keyword>
<keyword evidence="9 18" id="KW-0630">Potassium</keyword>
<dbReference type="GO" id="GO:0046496">
    <property type="term" value="P:nicotinamide nucleotide metabolic process"/>
    <property type="evidence" value="ECO:0007669"/>
    <property type="project" value="UniProtKB-UniRule"/>
</dbReference>
<comment type="similarity">
    <text evidence="3 19">In the N-terminal section; belongs to the NnrE/AIBP family.</text>
</comment>
<comment type="cofactor">
    <cofactor evidence="18 19">
        <name>K(+)</name>
        <dbReference type="ChEBI" id="CHEBI:29103"/>
    </cofactor>
    <text evidence="18 19">Binds 1 potassium ion per subunit.</text>
</comment>
<feature type="domain" description="YjeF C-terminal" evidence="20">
    <location>
        <begin position="226"/>
        <end position="500"/>
    </location>
</feature>
<dbReference type="InterPro" id="IPR000631">
    <property type="entry name" value="CARKD"/>
</dbReference>
<dbReference type="EC" id="4.2.1.136" evidence="19"/>
<comment type="catalytic activity">
    <reaction evidence="2 18 19">
        <text>(6R)-NADPHX = (6S)-NADPHX</text>
        <dbReference type="Rhea" id="RHEA:32227"/>
        <dbReference type="ChEBI" id="CHEBI:64076"/>
        <dbReference type="ChEBI" id="CHEBI:64077"/>
        <dbReference type="EC" id="5.1.99.6"/>
    </reaction>
</comment>
<evidence type="ECO:0000256" key="4">
    <source>
        <dbReference type="ARBA" id="ARBA00009524"/>
    </source>
</evidence>
<dbReference type="GO" id="GO:0052856">
    <property type="term" value="F:NAD(P)HX epimerase activity"/>
    <property type="evidence" value="ECO:0007669"/>
    <property type="project" value="UniProtKB-UniRule"/>
</dbReference>
<evidence type="ECO:0000256" key="19">
    <source>
        <dbReference type="PIRNR" id="PIRNR017184"/>
    </source>
</evidence>
<keyword evidence="8 17" id="KW-0521">NADP</keyword>
<comment type="cofactor">
    <cofactor evidence="17">
        <name>Mg(2+)</name>
        <dbReference type="ChEBI" id="CHEBI:18420"/>
    </cofactor>
</comment>
<dbReference type="GO" id="GO:0110051">
    <property type="term" value="P:metabolite repair"/>
    <property type="evidence" value="ECO:0007669"/>
    <property type="project" value="TreeGrafter"/>
</dbReference>
<feature type="binding site" evidence="17">
    <location>
        <position position="261"/>
    </location>
    <ligand>
        <name>(6S)-NADPHX</name>
        <dbReference type="ChEBI" id="CHEBI:64076"/>
    </ligand>
</feature>
<feature type="binding site" evidence="17">
    <location>
        <position position="440"/>
    </location>
    <ligand>
        <name>AMP</name>
        <dbReference type="ChEBI" id="CHEBI:456215"/>
    </ligand>
</feature>
<dbReference type="NCBIfam" id="TIGR00196">
    <property type="entry name" value="yjeF_cterm"/>
    <property type="match status" value="1"/>
</dbReference>
<feature type="binding site" evidence="17">
    <location>
        <position position="325"/>
    </location>
    <ligand>
        <name>(6S)-NADPHX</name>
        <dbReference type="ChEBI" id="CHEBI:64076"/>
    </ligand>
</feature>
<feature type="binding site" evidence="18">
    <location>
        <begin position="129"/>
        <end position="135"/>
    </location>
    <ligand>
        <name>(6S)-NADPHX</name>
        <dbReference type="ChEBI" id="CHEBI:64076"/>
    </ligand>
</feature>
<dbReference type="Gene3D" id="3.40.1190.20">
    <property type="match status" value="1"/>
</dbReference>
<comment type="similarity">
    <text evidence="18">Belongs to the NnrE/AIBP family.</text>
</comment>
<comment type="catalytic activity">
    <reaction evidence="15 17 19">
        <text>(6S)-NADHX + ADP = AMP + phosphate + NADH + H(+)</text>
        <dbReference type="Rhea" id="RHEA:32223"/>
        <dbReference type="ChEBI" id="CHEBI:15378"/>
        <dbReference type="ChEBI" id="CHEBI:43474"/>
        <dbReference type="ChEBI" id="CHEBI:57945"/>
        <dbReference type="ChEBI" id="CHEBI:64074"/>
        <dbReference type="ChEBI" id="CHEBI:456215"/>
        <dbReference type="ChEBI" id="CHEBI:456216"/>
        <dbReference type="EC" id="4.2.1.136"/>
    </reaction>
</comment>
<evidence type="ECO:0000256" key="13">
    <source>
        <dbReference type="ARBA" id="ARBA00023268"/>
    </source>
</evidence>
<dbReference type="PANTHER" id="PTHR12592:SF0">
    <property type="entry name" value="ATP-DEPENDENT (S)-NAD(P)H-HYDRATE DEHYDRATASE"/>
    <property type="match status" value="1"/>
</dbReference>
<dbReference type="Gene3D" id="3.40.50.10260">
    <property type="entry name" value="YjeF N-terminal domain"/>
    <property type="match status" value="1"/>
</dbReference>
<evidence type="ECO:0000256" key="17">
    <source>
        <dbReference type="HAMAP-Rule" id="MF_01965"/>
    </source>
</evidence>
<evidence type="ECO:0000256" key="15">
    <source>
        <dbReference type="ARBA" id="ARBA00048238"/>
    </source>
</evidence>
<evidence type="ECO:0000259" key="20">
    <source>
        <dbReference type="PROSITE" id="PS51383"/>
    </source>
</evidence>
<dbReference type="GO" id="GO:0046872">
    <property type="term" value="F:metal ion binding"/>
    <property type="evidence" value="ECO:0007669"/>
    <property type="project" value="UniProtKB-UniRule"/>
</dbReference>
<feature type="binding site" evidence="17">
    <location>
        <position position="441"/>
    </location>
    <ligand>
        <name>(6S)-NADPHX</name>
        <dbReference type="ChEBI" id="CHEBI:64076"/>
    </ligand>
</feature>
<evidence type="ECO:0000313" key="22">
    <source>
        <dbReference type="EMBL" id="KAA9331953.1"/>
    </source>
</evidence>
<comment type="catalytic activity">
    <reaction evidence="1 18 19">
        <text>(6R)-NADHX = (6S)-NADHX</text>
        <dbReference type="Rhea" id="RHEA:32215"/>
        <dbReference type="ChEBI" id="CHEBI:64074"/>
        <dbReference type="ChEBI" id="CHEBI:64075"/>
        <dbReference type="EC" id="5.1.99.6"/>
    </reaction>
</comment>
<dbReference type="RefSeq" id="WP_150904562.1">
    <property type="nucleotide sequence ID" value="NZ_VTWT01000007.1"/>
</dbReference>
<reference evidence="22 23" key="1">
    <citation type="submission" date="2019-09" db="EMBL/GenBank/DDBJ databases">
        <title>Genome sequence of Adhaeribacter sp. M2.</title>
        <authorList>
            <person name="Srinivasan S."/>
        </authorList>
    </citation>
    <scope>NUCLEOTIDE SEQUENCE [LARGE SCALE GENOMIC DNA]</scope>
    <source>
        <strain evidence="22 23">M2</strain>
    </source>
</reference>
<evidence type="ECO:0000256" key="12">
    <source>
        <dbReference type="ARBA" id="ARBA00023239"/>
    </source>
</evidence>
<evidence type="ECO:0000256" key="9">
    <source>
        <dbReference type="ARBA" id="ARBA00022958"/>
    </source>
</evidence>
<sequence>MKILTAAQLREADAFTIEREKLGPGELMERAATAFVNWYTAHFTSEKETLIFCGPGNNGGDGLAIARLLHQQQYPVRVFLPETGSSFSADFSLNLERLPPEIPVQRYESLSGLPHFEKEKSRFIDALFGTGLNRPLTGLYAETIAFLNASGIEIIAVDVPSGLFTDSPSPEDAPIIQATYTVSFEMPKLAFLLPKTGEFAGDWQTVPIGLNQEFIHAERTPYHFTTEEAVSKIFRSRPKFSHKGTFGHALLMAGSYGKMGAAVLTAQACLRSGVGLLSVAIPECGYQILQISAPEAMVLPDPSESHLTEFPADLQKYSAIGIGPGIGQQRETRQLLSGLLDHAEAKLILDADALNLLAADKKLLNKLPPETILTPHPKEFERLAGSATDDFQRLELLREFCERYRCYVVLKGAYSCIGTPSGNFYFNSTGNPGMATGGSGDALTGIITALRAQHYPPEEACILGVYLHGLAGDLAKAEKGETALIAGDIIAYLGKAFQRIGERATEG</sequence>
<comment type="caution">
    <text evidence="22">The sequence shown here is derived from an EMBL/GenBank/DDBJ whole genome shotgun (WGS) entry which is preliminary data.</text>
</comment>
<dbReference type="HAMAP" id="MF_01965">
    <property type="entry name" value="NADHX_dehydratase"/>
    <property type="match status" value="1"/>
</dbReference>
<comment type="subunit">
    <text evidence="17">Homotetramer.</text>
</comment>
<keyword evidence="6 17" id="KW-0547">Nucleotide-binding</keyword>
<accession>A0A5N1ISM7</accession>
<dbReference type="EC" id="5.1.99.6" evidence="19"/>
<feature type="binding site" evidence="18">
    <location>
        <begin position="57"/>
        <end position="61"/>
    </location>
    <ligand>
        <name>(6S)-NADPHX</name>
        <dbReference type="ChEBI" id="CHEBI:64076"/>
    </ligand>
</feature>
<dbReference type="PIRSF" id="PIRSF017184">
    <property type="entry name" value="Nnr"/>
    <property type="match status" value="1"/>
</dbReference>
<comment type="similarity">
    <text evidence="4 19">In the C-terminal section; belongs to the NnrD/CARKD family.</text>
</comment>
<protein>
    <recommendedName>
        <fullName evidence="19">Bifunctional NAD(P)H-hydrate repair enzyme</fullName>
    </recommendedName>
    <alternativeName>
        <fullName evidence="19">Nicotinamide nucleotide repair protein</fullName>
    </alternativeName>
    <domain>
        <recommendedName>
            <fullName evidence="19">ADP-dependent (S)-NAD(P)H-hydrate dehydratase</fullName>
            <ecNumber evidence="19">4.2.1.136</ecNumber>
        </recommendedName>
        <alternativeName>
            <fullName evidence="19">ADP-dependent NAD(P)HX dehydratase</fullName>
        </alternativeName>
    </domain>
    <domain>
        <recommendedName>
            <fullName evidence="19">NAD(P)H-hydrate epimerase</fullName>
            <ecNumber evidence="19">5.1.99.6</ecNumber>
        </recommendedName>
    </domain>
</protein>
<comment type="function">
    <text evidence="14 19">Bifunctional enzyme that catalyzes the epimerization of the S- and R-forms of NAD(P)HX and the dehydration of the S-form of NAD(P)HX at the expense of ADP, which is converted to AMP. This allows the repair of both epimers of NAD(P)HX, a damaged form of NAD(P)H that is a result of enzymatic or heat-dependent hydration.</text>
</comment>
<dbReference type="SUPFAM" id="SSF64153">
    <property type="entry name" value="YjeF N-terminal domain-like"/>
    <property type="match status" value="1"/>
</dbReference>
<dbReference type="Pfam" id="PF01256">
    <property type="entry name" value="Carb_kinase"/>
    <property type="match status" value="1"/>
</dbReference>
<dbReference type="GO" id="GO:0052855">
    <property type="term" value="F:ADP-dependent NAD(P)H-hydrate dehydratase activity"/>
    <property type="evidence" value="ECO:0007669"/>
    <property type="project" value="UniProtKB-UniRule"/>
</dbReference>
<evidence type="ECO:0000256" key="2">
    <source>
        <dbReference type="ARBA" id="ARBA00000909"/>
    </source>
</evidence>
<name>A0A5N1ISM7_9BACT</name>
<dbReference type="InterPro" id="IPR004443">
    <property type="entry name" value="YjeF_N_dom"/>
</dbReference>
<dbReference type="PROSITE" id="PS51385">
    <property type="entry name" value="YJEF_N"/>
    <property type="match status" value="1"/>
</dbReference>
<keyword evidence="12 17" id="KW-0456">Lyase</keyword>
<keyword evidence="7 17" id="KW-0067">ATP-binding</keyword>
<feature type="domain" description="YjeF N-terminal" evidence="21">
    <location>
        <begin position="9"/>
        <end position="216"/>
    </location>
</feature>
<feature type="binding site" evidence="17">
    <location>
        <begin position="411"/>
        <end position="415"/>
    </location>
    <ligand>
        <name>AMP</name>
        <dbReference type="ChEBI" id="CHEBI:456215"/>
    </ligand>
</feature>
<dbReference type="AlphaFoldDB" id="A0A5N1ISM7"/>
<dbReference type="HAMAP" id="MF_01966">
    <property type="entry name" value="NADHX_epimerase"/>
    <property type="match status" value="1"/>
</dbReference>
<comment type="similarity">
    <text evidence="17">Belongs to the NnrD/CARKD family.</text>
</comment>
<evidence type="ECO:0000259" key="21">
    <source>
        <dbReference type="PROSITE" id="PS51385"/>
    </source>
</evidence>
<evidence type="ECO:0000256" key="10">
    <source>
        <dbReference type="ARBA" id="ARBA00023027"/>
    </source>
</evidence>
<evidence type="ECO:0000256" key="18">
    <source>
        <dbReference type="HAMAP-Rule" id="MF_01966"/>
    </source>
</evidence>
<evidence type="ECO:0000256" key="16">
    <source>
        <dbReference type="ARBA" id="ARBA00049209"/>
    </source>
</evidence>
<dbReference type="PANTHER" id="PTHR12592">
    <property type="entry name" value="ATP-DEPENDENT (S)-NAD(P)H-HYDRATE DEHYDRATASE FAMILY MEMBER"/>
    <property type="match status" value="1"/>
</dbReference>
<dbReference type="CDD" id="cd01171">
    <property type="entry name" value="YXKO-related"/>
    <property type="match status" value="1"/>
</dbReference>
<keyword evidence="5 18" id="KW-0479">Metal-binding</keyword>
<comment type="catalytic activity">
    <reaction evidence="16 17 19">
        <text>(6S)-NADPHX + ADP = AMP + phosphate + NADPH + H(+)</text>
        <dbReference type="Rhea" id="RHEA:32235"/>
        <dbReference type="ChEBI" id="CHEBI:15378"/>
        <dbReference type="ChEBI" id="CHEBI:43474"/>
        <dbReference type="ChEBI" id="CHEBI:57783"/>
        <dbReference type="ChEBI" id="CHEBI:64076"/>
        <dbReference type="ChEBI" id="CHEBI:456215"/>
        <dbReference type="ChEBI" id="CHEBI:456216"/>
        <dbReference type="EC" id="4.2.1.136"/>
    </reaction>
</comment>
<keyword evidence="23" id="KW-1185">Reference proteome</keyword>
<evidence type="ECO:0000256" key="5">
    <source>
        <dbReference type="ARBA" id="ARBA00022723"/>
    </source>
</evidence>
<evidence type="ECO:0000256" key="3">
    <source>
        <dbReference type="ARBA" id="ARBA00006001"/>
    </source>
</evidence>
<dbReference type="SUPFAM" id="SSF53613">
    <property type="entry name" value="Ribokinase-like"/>
    <property type="match status" value="1"/>
</dbReference>
<evidence type="ECO:0000256" key="14">
    <source>
        <dbReference type="ARBA" id="ARBA00025153"/>
    </source>
</evidence>
<dbReference type="InterPro" id="IPR030677">
    <property type="entry name" value="Nnr"/>
</dbReference>
<evidence type="ECO:0000256" key="8">
    <source>
        <dbReference type="ARBA" id="ARBA00022857"/>
    </source>
</evidence>
<dbReference type="Proteomes" id="UP000326570">
    <property type="component" value="Unassembled WGS sequence"/>
</dbReference>
<dbReference type="PROSITE" id="PS51383">
    <property type="entry name" value="YJEF_C_3"/>
    <property type="match status" value="1"/>
</dbReference>
<evidence type="ECO:0000256" key="11">
    <source>
        <dbReference type="ARBA" id="ARBA00023235"/>
    </source>
</evidence>
<comment type="function">
    <text evidence="18">Catalyzes the epimerization of the S- and R-forms of NAD(P)HX, a damaged form of NAD(P)H that is a result of enzymatic or heat-dependent hydration. This is a prerequisite for the S-specific NAD(P)H-hydrate dehydratase to allow the repair of both epimers of NAD(P)HX.</text>
</comment>
<feature type="binding site" evidence="17">
    <location>
        <position position="376"/>
    </location>
    <ligand>
        <name>(6S)-NADPHX</name>
        <dbReference type="ChEBI" id="CHEBI:64076"/>
    </ligand>
</feature>
<dbReference type="NCBIfam" id="TIGR00197">
    <property type="entry name" value="yjeF_nterm"/>
    <property type="match status" value="1"/>
</dbReference>
<gene>
    <name evidence="18" type="primary">nnrE</name>
    <name evidence="17" type="synonym">nnrD</name>
    <name evidence="22" type="ORF">F0P94_14255</name>
</gene>
<feature type="binding site" evidence="18">
    <location>
        <position position="158"/>
    </location>
    <ligand>
        <name>(6S)-NADPHX</name>
        <dbReference type="ChEBI" id="CHEBI:64076"/>
    </ligand>
</feature>
<feature type="binding site" evidence="18">
    <location>
        <position position="125"/>
    </location>
    <ligand>
        <name>K(+)</name>
        <dbReference type="ChEBI" id="CHEBI:29103"/>
    </ligand>
</feature>
<dbReference type="Pfam" id="PF03853">
    <property type="entry name" value="YjeF_N"/>
    <property type="match status" value="1"/>
</dbReference>
<dbReference type="InterPro" id="IPR036652">
    <property type="entry name" value="YjeF_N_dom_sf"/>
</dbReference>
<feature type="binding site" evidence="18">
    <location>
        <position position="58"/>
    </location>
    <ligand>
        <name>K(+)</name>
        <dbReference type="ChEBI" id="CHEBI:29103"/>
    </ligand>
</feature>
<evidence type="ECO:0000256" key="6">
    <source>
        <dbReference type="ARBA" id="ARBA00022741"/>
    </source>
</evidence>
<keyword evidence="13" id="KW-0511">Multifunctional enzyme</keyword>
<feature type="binding site" evidence="18">
    <location>
        <position position="161"/>
    </location>
    <ligand>
        <name>K(+)</name>
        <dbReference type="ChEBI" id="CHEBI:29103"/>
    </ligand>
</feature>
<dbReference type="InterPro" id="IPR029056">
    <property type="entry name" value="Ribokinase-like"/>
</dbReference>